<evidence type="ECO:0000256" key="3">
    <source>
        <dbReference type="ARBA" id="ARBA00023163"/>
    </source>
</evidence>
<dbReference type="EMBL" id="FNEK01000008">
    <property type="protein sequence ID" value="SDI89183.1"/>
    <property type="molecule type" value="Genomic_DNA"/>
</dbReference>
<proteinExistence type="predicted"/>
<gene>
    <name evidence="5" type="ORF">SAMN04488026_1008110</name>
</gene>
<protein>
    <submittedName>
        <fullName evidence="5">DNA-binding transcriptional regulator, FadR family</fullName>
    </submittedName>
</protein>
<keyword evidence="2 5" id="KW-0238">DNA-binding</keyword>
<evidence type="ECO:0000259" key="4">
    <source>
        <dbReference type="PROSITE" id="PS50949"/>
    </source>
</evidence>
<accession>A0A1G8P9I9</accession>
<dbReference type="Proteomes" id="UP000199382">
    <property type="component" value="Unassembled WGS sequence"/>
</dbReference>
<dbReference type="InterPro" id="IPR000524">
    <property type="entry name" value="Tscrpt_reg_HTH_GntR"/>
</dbReference>
<dbReference type="Pfam" id="PF07729">
    <property type="entry name" value="FCD"/>
    <property type="match status" value="1"/>
</dbReference>
<evidence type="ECO:0000256" key="2">
    <source>
        <dbReference type="ARBA" id="ARBA00023125"/>
    </source>
</evidence>
<dbReference type="PANTHER" id="PTHR43537">
    <property type="entry name" value="TRANSCRIPTIONAL REGULATOR, GNTR FAMILY"/>
    <property type="match status" value="1"/>
</dbReference>
<sequence length="239" mass="25482">MILGSTSKGTSKAKGAALDIAATLQGRIQSGVLAPGDPMPTERTLCEEFSTSRPTVREALLLLQGRGYVSLETGRRPRAALPTLDGILASAADHISNLLGDAEGGAHLEQMRQFIEAAAARIAAGRASSIQLHQIKSALDLNRDAIDTDGFAETDIAFHRAIVTVVGNPIILKLHDMFVSSMLAHRPRRADGGSDETSYREHRAIYDAIVAGDAMAAAELTDQHLMRSYRSRLAGAQEG</sequence>
<dbReference type="PANTHER" id="PTHR43537:SF44">
    <property type="entry name" value="GNTR FAMILY REGULATORY PROTEIN"/>
    <property type="match status" value="1"/>
</dbReference>
<dbReference type="SUPFAM" id="SSF46785">
    <property type="entry name" value="Winged helix' DNA-binding domain"/>
    <property type="match status" value="1"/>
</dbReference>
<dbReference type="Gene3D" id="1.10.10.10">
    <property type="entry name" value="Winged helix-like DNA-binding domain superfamily/Winged helix DNA-binding domain"/>
    <property type="match status" value="1"/>
</dbReference>
<dbReference type="AlphaFoldDB" id="A0A1G8P9I9"/>
<dbReference type="Gene3D" id="1.20.120.530">
    <property type="entry name" value="GntR ligand-binding domain-like"/>
    <property type="match status" value="1"/>
</dbReference>
<dbReference type="GO" id="GO:0003700">
    <property type="term" value="F:DNA-binding transcription factor activity"/>
    <property type="evidence" value="ECO:0007669"/>
    <property type="project" value="InterPro"/>
</dbReference>
<dbReference type="STRING" id="571298.SAMN04488026_1008110"/>
<evidence type="ECO:0000313" key="6">
    <source>
        <dbReference type="Proteomes" id="UP000199382"/>
    </source>
</evidence>
<dbReference type="GO" id="GO:0003677">
    <property type="term" value="F:DNA binding"/>
    <property type="evidence" value="ECO:0007669"/>
    <property type="project" value="UniProtKB-KW"/>
</dbReference>
<dbReference type="InterPro" id="IPR011711">
    <property type="entry name" value="GntR_C"/>
</dbReference>
<feature type="domain" description="HTH gntR-type" evidence="4">
    <location>
        <begin position="14"/>
        <end position="82"/>
    </location>
</feature>
<reference evidence="5 6" key="1">
    <citation type="submission" date="2016-10" db="EMBL/GenBank/DDBJ databases">
        <authorList>
            <person name="de Groot N.N."/>
        </authorList>
    </citation>
    <scope>NUCLEOTIDE SEQUENCE [LARGE SCALE GENOMIC DNA]</scope>
    <source>
        <strain evidence="5 6">DSM 25294</strain>
    </source>
</reference>
<dbReference type="InterPro" id="IPR036388">
    <property type="entry name" value="WH-like_DNA-bd_sf"/>
</dbReference>
<name>A0A1G8P9I9_9RHOB</name>
<dbReference type="InterPro" id="IPR008920">
    <property type="entry name" value="TF_FadR/GntR_C"/>
</dbReference>
<keyword evidence="1" id="KW-0805">Transcription regulation</keyword>
<evidence type="ECO:0000313" key="5">
    <source>
        <dbReference type="EMBL" id="SDI89183.1"/>
    </source>
</evidence>
<dbReference type="SUPFAM" id="SSF48008">
    <property type="entry name" value="GntR ligand-binding domain-like"/>
    <property type="match status" value="1"/>
</dbReference>
<keyword evidence="6" id="KW-1185">Reference proteome</keyword>
<dbReference type="PRINTS" id="PR00035">
    <property type="entry name" value="HTHGNTR"/>
</dbReference>
<dbReference type="PROSITE" id="PS50949">
    <property type="entry name" value="HTH_GNTR"/>
    <property type="match status" value="1"/>
</dbReference>
<dbReference type="SMART" id="SM00345">
    <property type="entry name" value="HTH_GNTR"/>
    <property type="match status" value="1"/>
</dbReference>
<dbReference type="Pfam" id="PF00392">
    <property type="entry name" value="GntR"/>
    <property type="match status" value="1"/>
</dbReference>
<dbReference type="SMART" id="SM00895">
    <property type="entry name" value="FCD"/>
    <property type="match status" value="1"/>
</dbReference>
<dbReference type="CDD" id="cd07377">
    <property type="entry name" value="WHTH_GntR"/>
    <property type="match status" value="1"/>
</dbReference>
<dbReference type="RefSeq" id="WP_244520618.1">
    <property type="nucleotide sequence ID" value="NZ_FNEK01000008.1"/>
</dbReference>
<organism evidence="5 6">
    <name type="scientific">Aliiruegeria lutimaris</name>
    <dbReference type="NCBI Taxonomy" id="571298"/>
    <lineage>
        <taxon>Bacteria</taxon>
        <taxon>Pseudomonadati</taxon>
        <taxon>Pseudomonadota</taxon>
        <taxon>Alphaproteobacteria</taxon>
        <taxon>Rhodobacterales</taxon>
        <taxon>Roseobacteraceae</taxon>
        <taxon>Aliiruegeria</taxon>
    </lineage>
</organism>
<keyword evidence="3" id="KW-0804">Transcription</keyword>
<evidence type="ECO:0000256" key="1">
    <source>
        <dbReference type="ARBA" id="ARBA00023015"/>
    </source>
</evidence>
<dbReference type="InterPro" id="IPR036390">
    <property type="entry name" value="WH_DNA-bd_sf"/>
</dbReference>